<comment type="cofactor">
    <cofactor evidence="1">
        <name>Mg(2+)</name>
        <dbReference type="ChEBI" id="CHEBI:18420"/>
    </cofactor>
</comment>
<accession>A0A915E103</accession>
<reference evidence="3" key="1">
    <citation type="submission" date="2022-11" db="UniProtKB">
        <authorList>
            <consortium name="WormBaseParasite"/>
        </authorList>
    </citation>
    <scope>IDENTIFICATION</scope>
</reference>
<keyword evidence="2" id="KW-1185">Reference proteome</keyword>
<keyword evidence="1" id="KW-0460">Magnesium</keyword>
<dbReference type="Pfam" id="PF03332">
    <property type="entry name" value="PMM"/>
    <property type="match status" value="1"/>
</dbReference>
<dbReference type="GO" id="GO:0009298">
    <property type="term" value="P:GDP-mannose biosynthetic process"/>
    <property type="evidence" value="ECO:0007669"/>
    <property type="project" value="InterPro"/>
</dbReference>
<dbReference type="SUPFAM" id="SSF56784">
    <property type="entry name" value="HAD-like"/>
    <property type="match status" value="1"/>
</dbReference>
<evidence type="ECO:0000313" key="2">
    <source>
        <dbReference type="Proteomes" id="UP000887574"/>
    </source>
</evidence>
<feature type="binding site" evidence="1">
    <location>
        <position position="33"/>
    </location>
    <ligand>
        <name>Mg(2+)</name>
        <dbReference type="ChEBI" id="CHEBI:18420"/>
        <label>1</label>
    </ligand>
</feature>
<dbReference type="InterPro" id="IPR036412">
    <property type="entry name" value="HAD-like_sf"/>
</dbReference>
<dbReference type="WBParaSite" id="jg25316">
    <property type="protein sequence ID" value="jg25316"/>
    <property type="gene ID" value="jg25316"/>
</dbReference>
<keyword evidence="1" id="KW-0479">Metal-binding</keyword>
<feature type="binding site" evidence="1">
    <location>
        <position position="45"/>
    </location>
    <ligand>
        <name>Mg(2+)</name>
        <dbReference type="ChEBI" id="CHEBI:18420"/>
        <label>1</label>
    </ligand>
</feature>
<dbReference type="InterPro" id="IPR023214">
    <property type="entry name" value="HAD_sf"/>
</dbReference>
<evidence type="ECO:0000256" key="1">
    <source>
        <dbReference type="PIRSR" id="PIRSR605002-3"/>
    </source>
</evidence>
<sequence length="68" mass="8098">MYIFKSNHLYNPFWLPNLKYLTPHFDTIHFFGDKTFKGGNDYEIFEHPSTIGHTVQNPDHTRSLIEND</sequence>
<proteinExistence type="predicted"/>
<feature type="binding site" evidence="1">
    <location>
        <position position="50"/>
    </location>
    <ligand>
        <name>Mg(2+)</name>
        <dbReference type="ChEBI" id="CHEBI:18420"/>
        <label>1</label>
    </ligand>
</feature>
<dbReference type="AlphaFoldDB" id="A0A915E103"/>
<evidence type="ECO:0000313" key="3">
    <source>
        <dbReference type="WBParaSite" id="jg25316"/>
    </source>
</evidence>
<dbReference type="Gene3D" id="3.40.50.1000">
    <property type="entry name" value="HAD superfamily/HAD-like"/>
    <property type="match status" value="1"/>
</dbReference>
<name>A0A915E103_9BILA</name>
<dbReference type="Proteomes" id="UP000887574">
    <property type="component" value="Unplaced"/>
</dbReference>
<dbReference type="InterPro" id="IPR005002">
    <property type="entry name" value="PMM"/>
</dbReference>
<dbReference type="GO" id="GO:0004615">
    <property type="term" value="F:phosphomannomutase activity"/>
    <property type="evidence" value="ECO:0007669"/>
    <property type="project" value="InterPro"/>
</dbReference>
<organism evidence="2 3">
    <name type="scientific">Ditylenchus dipsaci</name>
    <dbReference type="NCBI Taxonomy" id="166011"/>
    <lineage>
        <taxon>Eukaryota</taxon>
        <taxon>Metazoa</taxon>
        <taxon>Ecdysozoa</taxon>
        <taxon>Nematoda</taxon>
        <taxon>Chromadorea</taxon>
        <taxon>Rhabditida</taxon>
        <taxon>Tylenchina</taxon>
        <taxon>Tylenchomorpha</taxon>
        <taxon>Sphaerularioidea</taxon>
        <taxon>Anguinidae</taxon>
        <taxon>Anguininae</taxon>
        <taxon>Ditylenchus</taxon>
    </lineage>
</organism>
<dbReference type="GO" id="GO:0046872">
    <property type="term" value="F:metal ion binding"/>
    <property type="evidence" value="ECO:0007669"/>
    <property type="project" value="UniProtKB-KW"/>
</dbReference>
<protein>
    <submittedName>
        <fullName evidence="3">Phosphomannomutase</fullName>
    </submittedName>
</protein>